<proteinExistence type="predicted"/>
<comment type="caution">
    <text evidence="1">The sequence shown here is derived from an EMBL/GenBank/DDBJ whole genome shotgun (WGS) entry which is preliminary data.</text>
</comment>
<feature type="non-terminal residue" evidence="1">
    <location>
        <position position="57"/>
    </location>
</feature>
<dbReference type="EMBL" id="LAZR01021687">
    <property type="protein sequence ID" value="KKL84477.1"/>
    <property type="molecule type" value="Genomic_DNA"/>
</dbReference>
<name>A0A0F9IAN1_9ZZZZ</name>
<gene>
    <name evidence="1" type="ORF">LCGC14_1964370</name>
</gene>
<accession>A0A0F9IAN1</accession>
<sequence>MIRKIKWIIQKLFRGYSDEDLFSLDDTISKFILPRLKAFRECPGGYSDYYFNNMDEW</sequence>
<organism evidence="1">
    <name type="scientific">marine sediment metagenome</name>
    <dbReference type="NCBI Taxonomy" id="412755"/>
    <lineage>
        <taxon>unclassified sequences</taxon>
        <taxon>metagenomes</taxon>
        <taxon>ecological metagenomes</taxon>
    </lineage>
</organism>
<evidence type="ECO:0000313" key="1">
    <source>
        <dbReference type="EMBL" id="KKL84477.1"/>
    </source>
</evidence>
<reference evidence="1" key="1">
    <citation type="journal article" date="2015" name="Nature">
        <title>Complex archaea that bridge the gap between prokaryotes and eukaryotes.</title>
        <authorList>
            <person name="Spang A."/>
            <person name="Saw J.H."/>
            <person name="Jorgensen S.L."/>
            <person name="Zaremba-Niedzwiedzka K."/>
            <person name="Martijn J."/>
            <person name="Lind A.E."/>
            <person name="van Eijk R."/>
            <person name="Schleper C."/>
            <person name="Guy L."/>
            <person name="Ettema T.J."/>
        </authorList>
    </citation>
    <scope>NUCLEOTIDE SEQUENCE</scope>
</reference>
<dbReference type="AlphaFoldDB" id="A0A0F9IAN1"/>
<protein>
    <submittedName>
        <fullName evidence="1">Uncharacterized protein</fullName>
    </submittedName>
</protein>